<evidence type="ECO:0000256" key="1">
    <source>
        <dbReference type="SAM" id="MobiDB-lite"/>
    </source>
</evidence>
<proteinExistence type="predicted"/>
<organism evidence="2 3">
    <name type="scientific">Ooceraea biroi</name>
    <name type="common">Clonal raider ant</name>
    <name type="synonym">Cerapachys biroi</name>
    <dbReference type="NCBI Taxonomy" id="2015173"/>
    <lineage>
        <taxon>Eukaryota</taxon>
        <taxon>Metazoa</taxon>
        <taxon>Ecdysozoa</taxon>
        <taxon>Arthropoda</taxon>
        <taxon>Hexapoda</taxon>
        <taxon>Insecta</taxon>
        <taxon>Pterygota</taxon>
        <taxon>Neoptera</taxon>
        <taxon>Endopterygota</taxon>
        <taxon>Hymenoptera</taxon>
        <taxon>Apocrita</taxon>
        <taxon>Aculeata</taxon>
        <taxon>Formicoidea</taxon>
        <taxon>Formicidae</taxon>
        <taxon>Dorylinae</taxon>
        <taxon>Ooceraea</taxon>
    </lineage>
</organism>
<reference evidence="2 3" key="1">
    <citation type="journal article" date="2014" name="Curr. Biol.">
        <title>The genome of the clonal raider ant Cerapachys biroi.</title>
        <authorList>
            <person name="Oxley P.R."/>
            <person name="Ji L."/>
            <person name="Fetter-Pruneda I."/>
            <person name="McKenzie S.K."/>
            <person name="Li C."/>
            <person name="Hu H."/>
            <person name="Zhang G."/>
            <person name="Kronauer D.J."/>
        </authorList>
    </citation>
    <scope>NUCLEOTIDE SEQUENCE [LARGE SCALE GENOMIC DNA]</scope>
</reference>
<dbReference type="AlphaFoldDB" id="A0A026WH90"/>
<dbReference type="Proteomes" id="UP000053097">
    <property type="component" value="Unassembled WGS sequence"/>
</dbReference>
<protein>
    <submittedName>
        <fullName evidence="2">Uncharacterized protein</fullName>
    </submittedName>
</protein>
<keyword evidence="3" id="KW-1185">Reference proteome</keyword>
<evidence type="ECO:0000313" key="2">
    <source>
        <dbReference type="EMBL" id="EZA55328.1"/>
    </source>
</evidence>
<gene>
    <name evidence="2" type="ORF">X777_04781</name>
</gene>
<evidence type="ECO:0000313" key="3">
    <source>
        <dbReference type="Proteomes" id="UP000053097"/>
    </source>
</evidence>
<accession>A0A026WH90</accession>
<name>A0A026WH90_OOCBI</name>
<feature type="region of interest" description="Disordered" evidence="1">
    <location>
        <begin position="109"/>
        <end position="128"/>
    </location>
</feature>
<dbReference type="EMBL" id="KK107211">
    <property type="protein sequence ID" value="EZA55328.1"/>
    <property type="molecule type" value="Genomic_DNA"/>
</dbReference>
<sequence length="214" mass="24336">MLNTFHVCHVAGEADCTRRVACRLCARAGGHDGQGGETRVRKLCYRSVNASEKVQLPPASDVRQRGGFKCGPLALSLPRGFLDRRELLLLGVAMFAVYPFIHRRLSDVYSPPENRAHDTPQKKRTNTPRDQLRNFHHLVTSTERIGNAETRQVRFYHLEVDYRMNRTSFQPDAAAHNEFRCTFKGSTFSARGFSSRQENSICAFQKTTIDRHAL</sequence>